<dbReference type="InterPro" id="IPR006015">
    <property type="entry name" value="Universal_stress_UspA"/>
</dbReference>
<evidence type="ECO:0000313" key="4">
    <source>
        <dbReference type="EMBL" id="SFS41537.1"/>
    </source>
</evidence>
<dbReference type="Pfam" id="PF00582">
    <property type="entry name" value="Usp"/>
    <property type="match status" value="1"/>
</dbReference>
<dbReference type="Gene3D" id="3.40.50.620">
    <property type="entry name" value="HUPs"/>
    <property type="match status" value="1"/>
</dbReference>
<gene>
    <name evidence="4" type="ORF">SAMN04488556_0672</name>
</gene>
<dbReference type="RefSeq" id="WP_245779379.1">
    <property type="nucleotide sequence ID" value="NZ_FOZS01000001.1"/>
</dbReference>
<evidence type="ECO:0000256" key="1">
    <source>
        <dbReference type="ARBA" id="ARBA00008791"/>
    </source>
</evidence>
<feature type="region of interest" description="Disordered" evidence="2">
    <location>
        <begin position="127"/>
        <end position="146"/>
    </location>
</feature>
<evidence type="ECO:0000256" key="2">
    <source>
        <dbReference type="SAM" id="MobiDB-lite"/>
    </source>
</evidence>
<accession>A0A1I6PMT8</accession>
<dbReference type="CDD" id="cd00293">
    <property type="entry name" value="USP-like"/>
    <property type="match status" value="1"/>
</dbReference>
<dbReference type="InterPro" id="IPR014729">
    <property type="entry name" value="Rossmann-like_a/b/a_fold"/>
</dbReference>
<dbReference type="PRINTS" id="PR01438">
    <property type="entry name" value="UNVRSLSTRESS"/>
</dbReference>
<dbReference type="PANTHER" id="PTHR46268:SF6">
    <property type="entry name" value="UNIVERSAL STRESS PROTEIN UP12"/>
    <property type="match status" value="1"/>
</dbReference>
<comment type="similarity">
    <text evidence="1">Belongs to the universal stress protein A family.</text>
</comment>
<feature type="compositionally biased region" description="Pro residues" evidence="2">
    <location>
        <begin position="137"/>
        <end position="146"/>
    </location>
</feature>
<name>A0A1I6PMT8_9EURY</name>
<organism evidence="4 5">
    <name type="scientific">Halostagnicola kamekurae</name>
    <dbReference type="NCBI Taxonomy" id="619731"/>
    <lineage>
        <taxon>Archaea</taxon>
        <taxon>Methanobacteriati</taxon>
        <taxon>Methanobacteriota</taxon>
        <taxon>Stenosarchaea group</taxon>
        <taxon>Halobacteria</taxon>
        <taxon>Halobacteriales</taxon>
        <taxon>Natrialbaceae</taxon>
        <taxon>Halostagnicola</taxon>
    </lineage>
</organism>
<evidence type="ECO:0000259" key="3">
    <source>
        <dbReference type="Pfam" id="PF00582"/>
    </source>
</evidence>
<dbReference type="PANTHER" id="PTHR46268">
    <property type="entry name" value="STRESS RESPONSE PROTEIN NHAX"/>
    <property type="match status" value="1"/>
</dbReference>
<evidence type="ECO:0000313" key="5">
    <source>
        <dbReference type="Proteomes" id="UP000199199"/>
    </source>
</evidence>
<proteinExistence type="inferred from homology"/>
<protein>
    <submittedName>
        <fullName evidence="4">Nucleotide-binding universal stress protein, UspA family</fullName>
    </submittedName>
</protein>
<dbReference type="EMBL" id="FOZS01000001">
    <property type="protein sequence ID" value="SFS41537.1"/>
    <property type="molecule type" value="Genomic_DNA"/>
</dbReference>
<sequence>MTMYDRILVAIDDSDHAATALAHAIDLATSVDATVFALTVVEPSSPLSFGVEEVDELNEAASRLVEETREAAAGADDLEVRVDVLRGEPSDAILEYAAEIDAELLVVGQGSADGIAETLLGSTAERLSQRTTTPMTIVPPPESKGE</sequence>
<dbReference type="SUPFAM" id="SSF52402">
    <property type="entry name" value="Adenine nucleotide alpha hydrolases-like"/>
    <property type="match status" value="1"/>
</dbReference>
<dbReference type="AlphaFoldDB" id="A0A1I6PMT8"/>
<reference evidence="5" key="1">
    <citation type="submission" date="2016-10" db="EMBL/GenBank/DDBJ databases">
        <authorList>
            <person name="Varghese N."/>
            <person name="Submissions S."/>
        </authorList>
    </citation>
    <scope>NUCLEOTIDE SEQUENCE [LARGE SCALE GENOMIC DNA]</scope>
    <source>
        <strain evidence="5">DSM 22427</strain>
    </source>
</reference>
<feature type="domain" description="UspA" evidence="3">
    <location>
        <begin position="3"/>
        <end position="139"/>
    </location>
</feature>
<keyword evidence="5" id="KW-1185">Reference proteome</keyword>
<dbReference type="InterPro" id="IPR006016">
    <property type="entry name" value="UspA"/>
</dbReference>
<dbReference type="Proteomes" id="UP000199199">
    <property type="component" value="Unassembled WGS sequence"/>
</dbReference>